<keyword evidence="2" id="KW-1185">Reference proteome</keyword>
<dbReference type="InterPro" id="IPR025551">
    <property type="entry name" value="WapI/YxiJ-like"/>
</dbReference>
<evidence type="ECO:0000313" key="1">
    <source>
        <dbReference type="EMBL" id="MCH1625268.1"/>
    </source>
</evidence>
<accession>A0AAW5DY33</accession>
<protein>
    <submittedName>
        <fullName evidence="1">YxiJ-like family protein</fullName>
    </submittedName>
</protein>
<sequence length="122" mass="14395">MNQLVDISKKLYEPFPYKDTRKIQEDFIKEFQAIPDEDNCLNGDLNTYFANIAGTLGYVLKGKSTSIPKGQIDMLHYTFFEYFDQYTFLAGKISQYQDFSREMIHYEQARTLLLEYLSDQND</sequence>
<evidence type="ECO:0000313" key="2">
    <source>
        <dbReference type="Proteomes" id="UP001431131"/>
    </source>
</evidence>
<comment type="caution">
    <text evidence="1">The sequence shown here is derived from an EMBL/GenBank/DDBJ whole genome shotgun (WGS) entry which is preliminary data.</text>
</comment>
<dbReference type="Proteomes" id="UP001431131">
    <property type="component" value="Unassembled WGS sequence"/>
</dbReference>
<dbReference type="RefSeq" id="WP_240254436.1">
    <property type="nucleotide sequence ID" value="NZ_JAKTTI010000009.1"/>
</dbReference>
<dbReference type="Pfam" id="PF14176">
    <property type="entry name" value="YxiJ"/>
    <property type="match status" value="1"/>
</dbReference>
<dbReference type="EMBL" id="JAKTTI010000009">
    <property type="protein sequence ID" value="MCH1625268.1"/>
    <property type="molecule type" value="Genomic_DNA"/>
</dbReference>
<dbReference type="AlphaFoldDB" id="A0AAW5DY33"/>
<gene>
    <name evidence="1" type="ORF">MJG50_08005</name>
</gene>
<organism evidence="1 2">
    <name type="scientific">Fredinandcohnia quinoae</name>
    <dbReference type="NCBI Taxonomy" id="2918902"/>
    <lineage>
        <taxon>Bacteria</taxon>
        <taxon>Bacillati</taxon>
        <taxon>Bacillota</taxon>
        <taxon>Bacilli</taxon>
        <taxon>Bacillales</taxon>
        <taxon>Bacillaceae</taxon>
        <taxon>Fredinandcohnia</taxon>
    </lineage>
</organism>
<proteinExistence type="predicted"/>
<name>A0AAW5DY33_9BACI</name>
<reference evidence="1" key="1">
    <citation type="submission" date="2022-02" db="EMBL/GenBank/DDBJ databases">
        <title>Fredinandcohnia quinoae sp. nov. isolated from Chenopodium quinoa seeds.</title>
        <authorList>
            <person name="Saati-Santamaria Z."/>
            <person name="Flores-Felix J.D."/>
            <person name="Igual J.M."/>
            <person name="Velazquez E."/>
            <person name="Garcia-Fraile P."/>
            <person name="Martinez-Molina E."/>
        </authorList>
    </citation>
    <scope>NUCLEOTIDE SEQUENCE</scope>
    <source>
        <strain evidence="1">SECRCQ15</strain>
    </source>
</reference>